<dbReference type="InterPro" id="IPR008937">
    <property type="entry name" value="Ras-like_GEF"/>
</dbReference>
<feature type="compositionally biased region" description="Basic and acidic residues" evidence="3">
    <location>
        <begin position="702"/>
        <end position="719"/>
    </location>
</feature>
<evidence type="ECO:0000256" key="3">
    <source>
        <dbReference type="SAM" id="MobiDB-lite"/>
    </source>
</evidence>
<dbReference type="Pfam" id="PF23518">
    <property type="entry name" value="WW_2"/>
    <property type="match status" value="1"/>
</dbReference>
<dbReference type="PROSITE" id="PS50212">
    <property type="entry name" value="RASGEF_NTER"/>
    <property type="match status" value="1"/>
</dbReference>
<reference evidence="6 7" key="1">
    <citation type="submission" date="2014-04" db="EMBL/GenBank/DDBJ databases">
        <authorList>
            <consortium name="DOE Joint Genome Institute"/>
            <person name="Kuo A."/>
            <person name="Kohler A."/>
            <person name="Costa M.D."/>
            <person name="Nagy L.G."/>
            <person name="Floudas D."/>
            <person name="Copeland A."/>
            <person name="Barry K.W."/>
            <person name="Cichocki N."/>
            <person name="Veneault-Fourrey C."/>
            <person name="LaButti K."/>
            <person name="Lindquist E.A."/>
            <person name="Lipzen A."/>
            <person name="Lundell T."/>
            <person name="Morin E."/>
            <person name="Murat C."/>
            <person name="Sun H."/>
            <person name="Tunlid A."/>
            <person name="Henrissat B."/>
            <person name="Grigoriev I.V."/>
            <person name="Hibbett D.S."/>
            <person name="Martin F."/>
            <person name="Nordberg H.P."/>
            <person name="Cantor M.N."/>
            <person name="Hua S.X."/>
        </authorList>
    </citation>
    <scope>NUCLEOTIDE SEQUENCE [LARGE SCALE GENOMIC DNA]</scope>
    <source>
        <strain evidence="6 7">441</strain>
    </source>
</reference>
<feature type="compositionally biased region" description="Polar residues" evidence="3">
    <location>
        <begin position="126"/>
        <end position="144"/>
    </location>
</feature>
<accession>A0A0C9ZBN2</accession>
<dbReference type="CDD" id="cd00155">
    <property type="entry name" value="RasGEF"/>
    <property type="match status" value="1"/>
</dbReference>
<sequence>MLSRSRGAEPRALPNPKRTSVRGLPAIPKQKPVDGRDTDFWIPQVTQEGQIYYTNTLTGQHSRDLPKEPDEDTTDSVVMGLTTSQSSMRSGTGAELGFVPKSATAVAPNVNTSHSTPPEVVLVGSQASLPTSPSPDSQGASVTATPARPLDSNSHPVLTPSIAEATTSHNGLSNRVPGVLFNTWAAQSRQRSYSSSHLLTHPERSRIGDRVYPRPPSGRDNSHMFTPPRKGSQLKKTTIREESESPGPTLALHPPQIVSTAHNLDSPNSPESLPELLEHACHHINSIITHLQQFGIPQLHGDQDIIDNLIETAVTSIRDLLYVAGPPSRRRLGVRNDIQGDPNRAAQTHLVSAQRRAIATLSKFMLSARAALNVGPQNGGDFISHLGVDAKELERAVVDFVSMAQGIFHQLHGDRGQKHLRGYLDMPRASLGKEGAGAAGSWKGFGWVSIDDSEEAPRRSLDSVTFSEFEVHASSVQEKLKNFSNVLQASRPAEMVSEVGKGAVHELSSLLTFLGDIHIARHVDIELADQDKLADGAEYSRTVSRARTLVRAFEAACQALYDDSGALLTTTQRVRRTELCESWRGRDESYDVLEALSASAGLNLQLLWQHLESLLLVGQEQECILERCHGSPMEWRMSQRSFVAAILADETLSGVPNDQRQLPYHVTGVSENILGADADRSERGERSPTPPPVPSGKPILISRRDPDASADNKDLGLMRTTPRPDKIEAFFGDEAPAQYLIPPTAETKPWYLRPNHDPAEVLIDPDGTVRGGTVAALVERLTAHEYADPKFNRAFLMTFRSFTTLDELLKLLIDRFWIQPPPNLDTEDLAHWRKFKQYVVRMRVINTLKSMIQDGDVLEKEELGVLDHMAEFASQVDVFDIPAAKQLLNTVKRVRRGMDHRKITVNTSMDPPPAPIVPKRIELLDIEALELARQLTITESQLYQKIRPSECMQRSQQSKQRRTDPRDGVANFIRRSNKIAHWVAFSILSKDEARRRASVIKQFILVADQCRMLQNFSTMGAIVSGLNSAPIHRLKRSWEQVSSRYMSQLQTCEATINSYRNYNKVRTTLATVSPPCVPFVGVFLTALTHIQDGSKDYLPGNLVNFRKRQKVSEVIQDLQRWQTQPHNFHPLPSVLVYIDESLQPFGEQDVSDLFWDLSLEREPREREEEKLVRILHESGFF</sequence>
<keyword evidence="1 2" id="KW-0344">Guanine-nucleotide releasing factor</keyword>
<dbReference type="InterPro" id="IPR036964">
    <property type="entry name" value="RASGEF_cat_dom_sf"/>
</dbReference>
<feature type="region of interest" description="Disordered" evidence="3">
    <location>
        <begin position="56"/>
        <end position="76"/>
    </location>
</feature>
<evidence type="ECO:0000256" key="1">
    <source>
        <dbReference type="ARBA" id="ARBA00022658"/>
    </source>
</evidence>
<proteinExistence type="predicted"/>
<dbReference type="Proteomes" id="UP000054018">
    <property type="component" value="Unassembled WGS sequence"/>
</dbReference>
<dbReference type="CDD" id="cd06224">
    <property type="entry name" value="REM"/>
    <property type="match status" value="1"/>
</dbReference>
<feature type="compositionally biased region" description="Basic and acidic residues" evidence="3">
    <location>
        <begin position="677"/>
        <end position="686"/>
    </location>
</feature>
<evidence type="ECO:0000313" key="7">
    <source>
        <dbReference type="Proteomes" id="UP000054018"/>
    </source>
</evidence>
<dbReference type="InterPro" id="IPR001895">
    <property type="entry name" value="RASGEF_cat_dom"/>
</dbReference>
<dbReference type="EMBL" id="KN833700">
    <property type="protein sequence ID" value="KIK26666.1"/>
    <property type="molecule type" value="Genomic_DNA"/>
</dbReference>
<dbReference type="Pfam" id="PF00618">
    <property type="entry name" value="RasGEF_N"/>
    <property type="match status" value="1"/>
</dbReference>
<feature type="region of interest" description="Disordered" evidence="3">
    <location>
        <begin position="191"/>
        <end position="252"/>
    </location>
</feature>
<dbReference type="HOGENOM" id="CLU_002632_0_1_1"/>
<dbReference type="SMART" id="SM00147">
    <property type="entry name" value="RasGEF"/>
    <property type="match status" value="1"/>
</dbReference>
<reference evidence="7" key="2">
    <citation type="submission" date="2015-01" db="EMBL/GenBank/DDBJ databases">
        <title>Evolutionary Origins and Diversification of the Mycorrhizal Mutualists.</title>
        <authorList>
            <consortium name="DOE Joint Genome Institute"/>
            <consortium name="Mycorrhizal Genomics Consortium"/>
            <person name="Kohler A."/>
            <person name="Kuo A."/>
            <person name="Nagy L.G."/>
            <person name="Floudas D."/>
            <person name="Copeland A."/>
            <person name="Barry K.W."/>
            <person name="Cichocki N."/>
            <person name="Veneault-Fourrey C."/>
            <person name="LaButti K."/>
            <person name="Lindquist E.A."/>
            <person name="Lipzen A."/>
            <person name="Lundell T."/>
            <person name="Morin E."/>
            <person name="Murat C."/>
            <person name="Riley R."/>
            <person name="Ohm R."/>
            <person name="Sun H."/>
            <person name="Tunlid A."/>
            <person name="Henrissat B."/>
            <person name="Grigoriev I.V."/>
            <person name="Hibbett D.S."/>
            <person name="Martin F."/>
        </authorList>
    </citation>
    <scope>NUCLEOTIDE SEQUENCE [LARGE SCALE GENOMIC DNA]</scope>
    <source>
        <strain evidence="7">441</strain>
    </source>
</reference>
<dbReference type="Gene3D" id="1.10.840.10">
    <property type="entry name" value="Ras guanine-nucleotide exchange factors catalytic domain"/>
    <property type="match status" value="1"/>
</dbReference>
<organism evidence="6 7">
    <name type="scientific">Pisolithus microcarpus 441</name>
    <dbReference type="NCBI Taxonomy" id="765257"/>
    <lineage>
        <taxon>Eukaryota</taxon>
        <taxon>Fungi</taxon>
        <taxon>Dikarya</taxon>
        <taxon>Basidiomycota</taxon>
        <taxon>Agaricomycotina</taxon>
        <taxon>Agaricomycetes</taxon>
        <taxon>Agaricomycetidae</taxon>
        <taxon>Boletales</taxon>
        <taxon>Sclerodermatineae</taxon>
        <taxon>Pisolithaceae</taxon>
        <taxon>Pisolithus</taxon>
    </lineage>
</organism>
<feature type="region of interest" description="Disordered" evidence="3">
    <location>
        <begin position="949"/>
        <end position="968"/>
    </location>
</feature>
<dbReference type="SMART" id="SM00229">
    <property type="entry name" value="RasGEFN"/>
    <property type="match status" value="1"/>
</dbReference>
<feature type="compositionally biased region" description="Basic and acidic residues" evidence="3">
    <location>
        <begin position="200"/>
        <end position="212"/>
    </location>
</feature>
<feature type="region of interest" description="Disordered" evidence="3">
    <location>
        <begin position="126"/>
        <end position="158"/>
    </location>
</feature>
<dbReference type="AlphaFoldDB" id="A0A0C9ZBN2"/>
<dbReference type="InterPro" id="IPR000651">
    <property type="entry name" value="Ras-like_Gua-exchang_fac_N"/>
</dbReference>
<feature type="region of interest" description="Disordered" evidence="3">
    <location>
        <begin position="1"/>
        <end position="38"/>
    </location>
</feature>
<dbReference type="GO" id="GO:0005886">
    <property type="term" value="C:plasma membrane"/>
    <property type="evidence" value="ECO:0007669"/>
    <property type="project" value="TreeGrafter"/>
</dbReference>
<keyword evidence="7" id="KW-1185">Reference proteome</keyword>
<feature type="domain" description="Ras-GEF" evidence="4">
    <location>
        <begin position="927"/>
        <end position="1164"/>
    </location>
</feature>
<evidence type="ECO:0000259" key="5">
    <source>
        <dbReference type="PROSITE" id="PS50212"/>
    </source>
</evidence>
<evidence type="ECO:0008006" key="8">
    <source>
        <dbReference type="Google" id="ProtNLM"/>
    </source>
</evidence>
<dbReference type="SUPFAM" id="SSF48366">
    <property type="entry name" value="Ras GEF"/>
    <property type="match status" value="1"/>
</dbReference>
<dbReference type="Gene3D" id="1.20.870.10">
    <property type="entry name" value="Son of sevenless (SoS) protein Chain: S domain 1"/>
    <property type="match status" value="1"/>
</dbReference>
<dbReference type="PROSITE" id="PS50009">
    <property type="entry name" value="RASGEF_CAT"/>
    <property type="match status" value="1"/>
</dbReference>
<name>A0A0C9ZBN2_9AGAM</name>
<dbReference type="GO" id="GO:0007265">
    <property type="term" value="P:Ras protein signal transduction"/>
    <property type="evidence" value="ECO:0007669"/>
    <property type="project" value="TreeGrafter"/>
</dbReference>
<dbReference type="PANTHER" id="PTHR23113">
    <property type="entry name" value="GUANINE NUCLEOTIDE EXCHANGE FACTOR"/>
    <property type="match status" value="1"/>
</dbReference>
<evidence type="ECO:0000256" key="2">
    <source>
        <dbReference type="PROSITE-ProRule" id="PRU00168"/>
    </source>
</evidence>
<dbReference type="InterPro" id="IPR023578">
    <property type="entry name" value="Ras_GEF_dom_sf"/>
</dbReference>
<evidence type="ECO:0000313" key="6">
    <source>
        <dbReference type="EMBL" id="KIK26666.1"/>
    </source>
</evidence>
<dbReference type="STRING" id="765257.A0A0C9ZBN2"/>
<feature type="region of interest" description="Disordered" evidence="3">
    <location>
        <begin position="675"/>
        <end position="719"/>
    </location>
</feature>
<dbReference type="GO" id="GO:0005085">
    <property type="term" value="F:guanyl-nucleotide exchange factor activity"/>
    <property type="evidence" value="ECO:0007669"/>
    <property type="project" value="UniProtKB-KW"/>
</dbReference>
<dbReference type="PANTHER" id="PTHR23113:SF368">
    <property type="entry name" value="CELL DIVISION CONTROL PROTEIN 25"/>
    <property type="match status" value="1"/>
</dbReference>
<dbReference type="InterPro" id="IPR057827">
    <property type="entry name" value="WW_fungi"/>
</dbReference>
<feature type="domain" description="N-terminal Ras-GEF" evidence="5">
    <location>
        <begin position="765"/>
        <end position="896"/>
    </location>
</feature>
<dbReference type="Pfam" id="PF00617">
    <property type="entry name" value="RasGEF"/>
    <property type="match status" value="1"/>
</dbReference>
<evidence type="ECO:0000259" key="4">
    <source>
        <dbReference type="PROSITE" id="PS50009"/>
    </source>
</evidence>
<dbReference type="OrthoDB" id="546434at2759"/>
<gene>
    <name evidence="6" type="ORF">PISMIDRAFT_675567</name>
</gene>
<protein>
    <recommendedName>
        <fullName evidence="8">Ras GEF</fullName>
    </recommendedName>
</protein>